<dbReference type="Pfam" id="PF04679">
    <property type="entry name" value="DNA_ligase_A_C"/>
    <property type="match status" value="1"/>
</dbReference>
<reference evidence="6 7" key="1">
    <citation type="journal article" date="2019" name="Int. J. Syst. Evol. Microbiol.">
        <title>The Global Catalogue of Microorganisms (GCM) 10K type strain sequencing project: providing services to taxonomists for standard genome sequencing and annotation.</title>
        <authorList>
            <consortium name="The Broad Institute Genomics Platform"/>
            <consortium name="The Broad Institute Genome Sequencing Center for Infectious Disease"/>
            <person name="Wu L."/>
            <person name="Ma J."/>
        </authorList>
    </citation>
    <scope>NUCLEOTIDE SEQUENCE [LARGE SCALE GENOMIC DNA]</scope>
    <source>
        <strain evidence="6 7">JCM 13244</strain>
    </source>
</reference>
<dbReference type="PROSITE" id="PS00333">
    <property type="entry name" value="DNA_LIGASE_A2"/>
    <property type="match status" value="1"/>
</dbReference>
<feature type="domain" description="ATP-dependent DNA ligase family profile" evidence="5">
    <location>
        <begin position="125"/>
        <end position="248"/>
    </location>
</feature>
<dbReference type="InterPro" id="IPR012310">
    <property type="entry name" value="DNA_ligase_ATP-dep_cent"/>
</dbReference>
<dbReference type="RefSeq" id="WP_211127390.1">
    <property type="nucleotide sequence ID" value="NZ_BAAALR010000028.1"/>
</dbReference>
<evidence type="ECO:0000256" key="3">
    <source>
        <dbReference type="ARBA" id="ARBA00022598"/>
    </source>
</evidence>
<dbReference type="CDD" id="cd07906">
    <property type="entry name" value="Adenylation_DNA_ligase_LigD_LigC"/>
    <property type="match status" value="1"/>
</dbReference>
<dbReference type="PROSITE" id="PS00697">
    <property type="entry name" value="DNA_LIGASE_A1"/>
    <property type="match status" value="1"/>
</dbReference>
<dbReference type="Gene3D" id="3.30.470.30">
    <property type="entry name" value="DNA ligase/mRNA capping enzyme"/>
    <property type="match status" value="1"/>
</dbReference>
<dbReference type="InterPro" id="IPR012340">
    <property type="entry name" value="NA-bd_OB-fold"/>
</dbReference>
<keyword evidence="3 6" id="KW-0436">Ligase</keyword>
<name>A0ABN2H2N7_9ACTN</name>
<evidence type="ECO:0000259" key="5">
    <source>
        <dbReference type="PROSITE" id="PS50160"/>
    </source>
</evidence>
<evidence type="ECO:0000256" key="2">
    <source>
        <dbReference type="ARBA" id="ARBA00012727"/>
    </source>
</evidence>
<dbReference type="SUPFAM" id="SSF50249">
    <property type="entry name" value="Nucleic acid-binding proteins"/>
    <property type="match status" value="1"/>
</dbReference>
<evidence type="ECO:0000313" key="7">
    <source>
        <dbReference type="Proteomes" id="UP001499947"/>
    </source>
</evidence>
<dbReference type="PROSITE" id="PS50160">
    <property type="entry name" value="DNA_LIGASE_A3"/>
    <property type="match status" value="1"/>
</dbReference>
<gene>
    <name evidence="6" type="primary">ligD_1</name>
    <name evidence="6" type="ORF">GCM10009680_20350</name>
</gene>
<dbReference type="SUPFAM" id="SSF56091">
    <property type="entry name" value="DNA ligase/mRNA capping enzyme, catalytic domain"/>
    <property type="match status" value="1"/>
</dbReference>
<dbReference type="PANTHER" id="PTHR45674:SF4">
    <property type="entry name" value="DNA LIGASE 1"/>
    <property type="match status" value="1"/>
</dbReference>
<evidence type="ECO:0000256" key="1">
    <source>
        <dbReference type="ARBA" id="ARBA00007572"/>
    </source>
</evidence>
<comment type="caution">
    <text evidence="6">The sequence shown here is derived from an EMBL/GenBank/DDBJ whole genome shotgun (WGS) entry which is preliminary data.</text>
</comment>
<protein>
    <recommendedName>
        <fullName evidence="2">DNA ligase (ATP)</fullName>
        <ecNumber evidence="2">6.5.1.1</ecNumber>
    </recommendedName>
</protein>
<dbReference type="CDD" id="cd07971">
    <property type="entry name" value="OBF_DNA_ligase_LigD"/>
    <property type="match status" value="1"/>
</dbReference>
<accession>A0ABN2H2N7</accession>
<organism evidence="6 7">
    <name type="scientific">Streptomyces yatensis</name>
    <dbReference type="NCBI Taxonomy" id="155177"/>
    <lineage>
        <taxon>Bacteria</taxon>
        <taxon>Bacillati</taxon>
        <taxon>Actinomycetota</taxon>
        <taxon>Actinomycetes</taxon>
        <taxon>Kitasatosporales</taxon>
        <taxon>Streptomycetaceae</taxon>
        <taxon>Streptomyces</taxon>
        <taxon>Streptomyces violaceusniger group</taxon>
    </lineage>
</organism>
<dbReference type="InterPro" id="IPR012309">
    <property type="entry name" value="DNA_ligase_ATP-dep_C"/>
</dbReference>
<keyword evidence="7" id="KW-1185">Reference proteome</keyword>
<dbReference type="PANTHER" id="PTHR45674">
    <property type="entry name" value="DNA LIGASE 1/3 FAMILY MEMBER"/>
    <property type="match status" value="1"/>
</dbReference>
<dbReference type="Pfam" id="PF01068">
    <property type="entry name" value="DNA_ligase_A_M"/>
    <property type="match status" value="1"/>
</dbReference>
<dbReference type="Gene3D" id="2.40.50.140">
    <property type="entry name" value="Nucleic acid-binding proteins"/>
    <property type="match status" value="1"/>
</dbReference>
<proteinExistence type="inferred from homology"/>
<dbReference type="InterPro" id="IPR050191">
    <property type="entry name" value="ATP-dep_DNA_ligase"/>
</dbReference>
<dbReference type="EMBL" id="BAAALR010000028">
    <property type="protein sequence ID" value="GAA1680904.1"/>
    <property type="molecule type" value="Genomic_DNA"/>
</dbReference>
<dbReference type="EC" id="6.5.1.1" evidence="2"/>
<comment type="catalytic activity">
    <reaction evidence="4">
        <text>ATP + (deoxyribonucleotide)n-3'-hydroxyl + 5'-phospho-(deoxyribonucleotide)m = (deoxyribonucleotide)n+m + AMP + diphosphate.</text>
        <dbReference type="EC" id="6.5.1.1"/>
    </reaction>
</comment>
<evidence type="ECO:0000313" key="6">
    <source>
        <dbReference type="EMBL" id="GAA1680904.1"/>
    </source>
</evidence>
<dbReference type="Gene3D" id="3.30.1490.70">
    <property type="match status" value="1"/>
</dbReference>
<dbReference type="NCBIfam" id="TIGR02779">
    <property type="entry name" value="NHEJ_ligase_lig"/>
    <property type="match status" value="1"/>
</dbReference>
<dbReference type="InterPro" id="IPR014146">
    <property type="entry name" value="LigD_ligase_dom"/>
</dbReference>
<dbReference type="Proteomes" id="UP001499947">
    <property type="component" value="Unassembled WGS sequence"/>
</dbReference>
<dbReference type="GO" id="GO:0016874">
    <property type="term" value="F:ligase activity"/>
    <property type="evidence" value="ECO:0007669"/>
    <property type="project" value="UniProtKB-KW"/>
</dbReference>
<dbReference type="InterPro" id="IPR016059">
    <property type="entry name" value="DNA_ligase_ATP-dep_CS"/>
</dbReference>
<sequence>MNDPLGALSPAERRLLRPVTHGHGLEGREPMLATLTHERFSDERWLYERKLDGERCVAVRERGRVDLFSRNGLSAASAYPELIDALTGRATVDWVLDGEVVAFERGRTSFARLQPRMHVSSPEQARRTGVTVYYYLFDVQAIGDHDVTALPLRRRKTLLRSLLTWSDPLRLTAYRYRDGETYYRHACAHGWEGLIAKRVDSPYQHGRSRDWLKFKCERRQELVIGGWTDPRRTRPGLGALLLGYYSDGDLVYAGKVGTGFDTRTLEALARQLTELRTPTCPFTRGAPPTGSGVNWARPELVAEIAFTEWTAEGRLRHPRFLGLRRDKPAREVVREEL</sequence>
<evidence type="ECO:0000256" key="4">
    <source>
        <dbReference type="ARBA" id="ARBA00034003"/>
    </source>
</evidence>
<comment type="similarity">
    <text evidence="1">Belongs to the ATP-dependent DNA ligase family.</text>
</comment>